<evidence type="ECO:0000256" key="2">
    <source>
        <dbReference type="ARBA" id="ARBA00022840"/>
    </source>
</evidence>
<dbReference type="PROSITE" id="PS00107">
    <property type="entry name" value="PROTEIN_KINASE_ATP"/>
    <property type="match status" value="1"/>
</dbReference>
<sequence length="301" mass="34665">MKLQQKFKDARQLESCRFTKEIICEKKKAGKNREMAQYFWTKWRKEKAQRQKDIQLHEIERCNLKDVPEQDVLGSGVFGYCKKMLYRGHVVAVKFFNKTSLDAVKKEASMIHTFDNEGLPYIFGINVKSKPYFIVMECYGIDGRSITLAEAAKTSMFTSERQWVDVLLACAKAISQIHTKGYIHCDLKGDNIVINKVDKGFYPIVIDFGKMQKACEAKIKKLSTVEQEKYNKYHKHIAPEVAQGTHPPTKASDIYAFGLVISLICFYHKIENLRLIAVTCINGTPERRHTIDQIIDQLQSL</sequence>
<protein>
    <submittedName>
        <fullName evidence="4">Probable serine threonine- kinase gdt4</fullName>
    </submittedName>
</protein>
<dbReference type="SUPFAM" id="SSF56112">
    <property type="entry name" value="Protein kinase-like (PK-like)"/>
    <property type="match status" value="1"/>
</dbReference>
<evidence type="ECO:0000313" key="4">
    <source>
        <dbReference type="EMBL" id="CAB3991967.1"/>
    </source>
</evidence>
<dbReference type="Proteomes" id="UP001152795">
    <property type="component" value="Unassembled WGS sequence"/>
</dbReference>
<dbReference type="OrthoDB" id="5960454at2759"/>
<dbReference type="InterPro" id="IPR053215">
    <property type="entry name" value="TKL_Ser/Thr_kinase"/>
</dbReference>
<keyword evidence="5" id="KW-1185">Reference proteome</keyword>
<keyword evidence="4" id="KW-0808">Transferase</keyword>
<keyword evidence="1 3" id="KW-0547">Nucleotide-binding</keyword>
<dbReference type="GO" id="GO:0004674">
    <property type="term" value="F:protein serine/threonine kinase activity"/>
    <property type="evidence" value="ECO:0007669"/>
    <property type="project" value="UniProtKB-KW"/>
</dbReference>
<dbReference type="InterPro" id="IPR011009">
    <property type="entry name" value="Kinase-like_dom_sf"/>
</dbReference>
<dbReference type="InterPro" id="IPR000719">
    <property type="entry name" value="Prot_kinase_dom"/>
</dbReference>
<dbReference type="PANTHER" id="PTHR45756:SF1">
    <property type="entry name" value="PROTEIN KINASE DOMAIN CONTAINING PROTEIN"/>
    <property type="match status" value="1"/>
</dbReference>
<dbReference type="AlphaFoldDB" id="A0A7D9DSQ1"/>
<dbReference type="EMBL" id="CACRXK020001952">
    <property type="protein sequence ID" value="CAB3991967.1"/>
    <property type="molecule type" value="Genomic_DNA"/>
</dbReference>
<accession>A0A7D9DSQ1</accession>
<name>A0A7D9DSQ1_PARCT</name>
<keyword evidence="3" id="KW-0723">Serine/threonine-protein kinase</keyword>
<dbReference type="GO" id="GO:0005524">
    <property type="term" value="F:ATP binding"/>
    <property type="evidence" value="ECO:0007669"/>
    <property type="project" value="UniProtKB-UniRule"/>
</dbReference>
<dbReference type="PROSITE" id="PS00108">
    <property type="entry name" value="PROTEIN_KINASE_ST"/>
    <property type="match status" value="1"/>
</dbReference>
<keyword evidence="4" id="KW-0418">Kinase</keyword>
<dbReference type="CDD" id="cd00180">
    <property type="entry name" value="PKc"/>
    <property type="match status" value="1"/>
</dbReference>
<organism evidence="4 5">
    <name type="scientific">Paramuricea clavata</name>
    <name type="common">Red gorgonian</name>
    <name type="synonym">Violescent sea-whip</name>
    <dbReference type="NCBI Taxonomy" id="317549"/>
    <lineage>
        <taxon>Eukaryota</taxon>
        <taxon>Metazoa</taxon>
        <taxon>Cnidaria</taxon>
        <taxon>Anthozoa</taxon>
        <taxon>Octocorallia</taxon>
        <taxon>Malacalcyonacea</taxon>
        <taxon>Plexauridae</taxon>
        <taxon>Paramuricea</taxon>
    </lineage>
</organism>
<evidence type="ECO:0000313" key="5">
    <source>
        <dbReference type="Proteomes" id="UP001152795"/>
    </source>
</evidence>
<dbReference type="SMART" id="SM00220">
    <property type="entry name" value="S_TKc"/>
    <property type="match status" value="1"/>
</dbReference>
<dbReference type="InterPro" id="IPR008271">
    <property type="entry name" value="Ser/Thr_kinase_AS"/>
</dbReference>
<proteinExistence type="inferred from homology"/>
<keyword evidence="2 3" id="KW-0067">ATP-binding</keyword>
<comment type="caution">
    <text evidence="4">The sequence shown here is derived from an EMBL/GenBank/DDBJ whole genome shotgun (WGS) entry which is preliminary data.</text>
</comment>
<comment type="similarity">
    <text evidence="3">Belongs to the protein kinase superfamily.</text>
</comment>
<reference evidence="4" key="1">
    <citation type="submission" date="2020-04" db="EMBL/GenBank/DDBJ databases">
        <authorList>
            <person name="Alioto T."/>
            <person name="Alioto T."/>
            <person name="Gomez Garrido J."/>
        </authorList>
    </citation>
    <scope>NUCLEOTIDE SEQUENCE</scope>
    <source>
        <strain evidence="4">A484AB</strain>
    </source>
</reference>
<dbReference type="PANTHER" id="PTHR45756">
    <property type="entry name" value="PALMITOYLTRANSFERASE"/>
    <property type="match status" value="1"/>
</dbReference>
<evidence type="ECO:0000256" key="3">
    <source>
        <dbReference type="RuleBase" id="RU000304"/>
    </source>
</evidence>
<dbReference type="InterPro" id="IPR017441">
    <property type="entry name" value="Protein_kinase_ATP_BS"/>
</dbReference>
<evidence type="ECO:0000256" key="1">
    <source>
        <dbReference type="ARBA" id="ARBA00022741"/>
    </source>
</evidence>
<gene>
    <name evidence="4" type="ORF">PACLA_8A027711</name>
</gene>
<dbReference type="PROSITE" id="PS50011">
    <property type="entry name" value="PROTEIN_KINASE_DOM"/>
    <property type="match status" value="1"/>
</dbReference>
<dbReference type="Pfam" id="PF00069">
    <property type="entry name" value="Pkinase"/>
    <property type="match status" value="1"/>
</dbReference>
<dbReference type="Gene3D" id="3.30.200.20">
    <property type="entry name" value="Phosphorylase Kinase, domain 1"/>
    <property type="match status" value="1"/>
</dbReference>
<dbReference type="Gene3D" id="1.10.510.10">
    <property type="entry name" value="Transferase(Phosphotransferase) domain 1"/>
    <property type="match status" value="1"/>
</dbReference>